<proteinExistence type="inferred from homology"/>
<keyword evidence="9 11" id="KW-0472">Membrane</keyword>
<evidence type="ECO:0000256" key="8">
    <source>
        <dbReference type="ARBA" id="ARBA00022971"/>
    </source>
</evidence>
<dbReference type="RefSeq" id="WP_052106244.1">
    <property type="nucleotide sequence ID" value="NZ_CP012509.1"/>
</dbReference>
<evidence type="ECO:0000256" key="3">
    <source>
        <dbReference type="ARBA" id="ARBA00009586"/>
    </source>
</evidence>
<evidence type="ECO:0000313" key="12">
    <source>
        <dbReference type="EMBL" id="ALB24370.1"/>
    </source>
</evidence>
<keyword evidence="11" id="KW-0812">Transmembrane</keyword>
<keyword evidence="7" id="KW-0964">Secreted</keyword>
<evidence type="ECO:0000313" key="13">
    <source>
        <dbReference type="Proteomes" id="UP000029558"/>
    </source>
</evidence>
<dbReference type="GO" id="GO:0005576">
    <property type="term" value="C:extracellular region"/>
    <property type="evidence" value="ECO:0007669"/>
    <property type="project" value="UniProtKB-SubCell"/>
</dbReference>
<feature type="transmembrane region" description="Helical" evidence="11">
    <location>
        <begin position="60"/>
        <end position="78"/>
    </location>
</feature>
<accession>A0AAC8VL22</accession>
<dbReference type="InterPro" id="IPR008873">
    <property type="entry name" value="TraA"/>
</dbReference>
<keyword evidence="6" id="KW-0997">Cell inner membrane</keyword>
<evidence type="ECO:0000256" key="5">
    <source>
        <dbReference type="ARBA" id="ARBA00022475"/>
    </source>
</evidence>
<geneLocation type="plasmid" evidence="12 13">
    <name>pPSB1-1</name>
</geneLocation>
<keyword evidence="12" id="KW-0614">Plasmid</keyword>
<dbReference type="EMBL" id="CP012509">
    <property type="protein sequence ID" value="ALB24370.1"/>
    <property type="molecule type" value="Genomic_DNA"/>
</dbReference>
<sequence>MPKTRQIALKTYEQLINYAPYLIAALILYLMATSPLFAAGEDYLSGIKDATASSFGEGSTFEHLLYLGEGIAGVYAYIKTKNIMVLAGLVVVMIFTHFGFAIAMA</sequence>
<protein>
    <recommendedName>
        <fullName evidence="4">Pilin</fullName>
    </recommendedName>
</protein>
<evidence type="ECO:0000256" key="10">
    <source>
        <dbReference type="ARBA" id="ARBA00026027"/>
    </source>
</evidence>
<keyword evidence="11" id="KW-1133">Transmembrane helix</keyword>
<comment type="similarity">
    <text evidence="3">Belongs to the TraA family.</text>
</comment>
<reference evidence="12 13" key="1">
    <citation type="journal article" date="2014" name="Genome Announc.">
        <title>Comparative Genome Analysis of Two Isolates of the Fish Pathogen Piscirickettsia salmonis from Different Hosts Reveals Major Differences in Virulence-Associated Secretion Systems.</title>
        <authorList>
            <person name="Bohle H."/>
            <person name="Henriquez P."/>
            <person name="Grothusen H."/>
            <person name="Navas E."/>
            <person name="Sandoval A."/>
            <person name="Bustamante F."/>
            <person name="Bustos P."/>
            <person name="Mancilla M."/>
        </authorList>
    </citation>
    <scope>NUCLEOTIDE SEQUENCE [LARGE SCALE GENOMIC DNA]</scope>
    <source>
        <strain evidence="13">B1-32597</strain>
    </source>
</reference>
<comment type="subunit">
    <text evidence="10">Monomer. Interacts with itself to form filaments; also interacts with TraQ.</text>
</comment>
<evidence type="ECO:0000256" key="11">
    <source>
        <dbReference type="SAM" id="Phobius"/>
    </source>
</evidence>
<evidence type="ECO:0000256" key="4">
    <source>
        <dbReference type="ARBA" id="ARBA00018586"/>
    </source>
</evidence>
<dbReference type="GO" id="GO:0005886">
    <property type="term" value="C:plasma membrane"/>
    <property type="evidence" value="ECO:0007669"/>
    <property type="project" value="UniProtKB-SubCell"/>
</dbReference>
<comment type="subcellular location">
    <subcellularLocation>
        <location evidence="1">Cell inner membrane</location>
        <topology evidence="1">Multi-pass membrane protein</topology>
    </subcellularLocation>
    <subcellularLocation>
        <location evidence="2">Secreted</location>
    </subcellularLocation>
</comment>
<evidence type="ECO:0000256" key="7">
    <source>
        <dbReference type="ARBA" id="ARBA00022525"/>
    </source>
</evidence>
<organism evidence="12 13">
    <name type="scientific">Piscirickettsia salmonis</name>
    <dbReference type="NCBI Taxonomy" id="1238"/>
    <lineage>
        <taxon>Bacteria</taxon>
        <taxon>Pseudomonadati</taxon>
        <taxon>Pseudomonadota</taxon>
        <taxon>Gammaproteobacteria</taxon>
        <taxon>Thiotrichales</taxon>
        <taxon>Piscirickettsiaceae</taxon>
        <taxon>Piscirickettsia</taxon>
    </lineage>
</organism>
<dbReference type="Pfam" id="PF05513">
    <property type="entry name" value="TraA"/>
    <property type="match status" value="1"/>
</dbReference>
<gene>
    <name evidence="12" type="primary">traA</name>
    <name evidence="12" type="ORF">KU39_1p29</name>
</gene>
<evidence type="ECO:0000256" key="1">
    <source>
        <dbReference type="ARBA" id="ARBA00004429"/>
    </source>
</evidence>
<dbReference type="Proteomes" id="UP000029558">
    <property type="component" value="Plasmid pPSB1-1"/>
</dbReference>
<evidence type="ECO:0000256" key="6">
    <source>
        <dbReference type="ARBA" id="ARBA00022519"/>
    </source>
</evidence>
<dbReference type="AlphaFoldDB" id="A0AAC8VL22"/>
<keyword evidence="5" id="KW-1003">Cell membrane</keyword>
<feature type="transmembrane region" description="Helical" evidence="11">
    <location>
        <begin position="21"/>
        <end position="40"/>
    </location>
</feature>
<feature type="transmembrane region" description="Helical" evidence="11">
    <location>
        <begin position="85"/>
        <end position="104"/>
    </location>
</feature>
<evidence type="ECO:0000256" key="9">
    <source>
        <dbReference type="ARBA" id="ARBA00023136"/>
    </source>
</evidence>
<evidence type="ECO:0000256" key="2">
    <source>
        <dbReference type="ARBA" id="ARBA00004613"/>
    </source>
</evidence>
<name>A0AAC8VL22_PISSA</name>
<keyword evidence="8" id="KW-0184">Conjugation</keyword>